<dbReference type="Proteomes" id="UP000257030">
    <property type="component" value="Unassembled WGS sequence"/>
</dbReference>
<gene>
    <name evidence="1" type="ORF">DRF60_16770</name>
</gene>
<dbReference type="AlphaFoldDB" id="A0A3D9D9W1"/>
<reference evidence="1 2" key="1">
    <citation type="journal article" date="2010" name="Syst. Appl. Microbiol.">
        <title>Four new species of Chryseobacterium from the rhizosphere of coastal sand dune plants, Chryseobacterium elymi sp. nov., Chryseobacterium hagamense sp. nov., Chryseobacterium lathyri sp. nov. and Chryseobacterium rhizosphaerae sp. nov.</title>
        <authorList>
            <person name="Cho S.H."/>
            <person name="Lee K.S."/>
            <person name="Shin D.S."/>
            <person name="Han J.H."/>
            <person name="Park K.S."/>
            <person name="Lee C.H."/>
            <person name="Park K.H."/>
            <person name="Kim S.B."/>
        </authorList>
    </citation>
    <scope>NUCLEOTIDE SEQUENCE [LARGE SCALE GENOMIC DNA]</scope>
    <source>
        <strain evidence="1 2">KCTC 22547</strain>
    </source>
</reference>
<proteinExistence type="predicted"/>
<evidence type="ECO:0000313" key="2">
    <source>
        <dbReference type="Proteomes" id="UP000257030"/>
    </source>
</evidence>
<keyword evidence="2" id="KW-1185">Reference proteome</keyword>
<comment type="caution">
    <text evidence="1">The sequence shown here is derived from an EMBL/GenBank/DDBJ whole genome shotgun (WGS) entry which is preliminary data.</text>
</comment>
<evidence type="ECO:0000313" key="1">
    <source>
        <dbReference type="EMBL" id="REC74773.1"/>
    </source>
</evidence>
<name>A0A3D9D9W1_9FLAO</name>
<accession>A0A3D9D9W1</accession>
<protein>
    <submittedName>
        <fullName evidence="1">Uncharacterized protein</fullName>
    </submittedName>
</protein>
<organism evidence="1 2">
    <name type="scientific">Chryseobacterium elymi</name>
    <dbReference type="NCBI Taxonomy" id="395936"/>
    <lineage>
        <taxon>Bacteria</taxon>
        <taxon>Pseudomonadati</taxon>
        <taxon>Bacteroidota</taxon>
        <taxon>Flavobacteriia</taxon>
        <taxon>Flavobacteriales</taxon>
        <taxon>Weeksellaceae</taxon>
        <taxon>Chryseobacterium group</taxon>
        <taxon>Chryseobacterium</taxon>
    </lineage>
</organism>
<sequence length="60" mass="6990">MVNFAAQVNGQWIDCELKNDTNPIIILNMYPLYSKFILRKSPTLELPNTSQLTKEFRIFA</sequence>
<dbReference type="EMBL" id="QNUH01000018">
    <property type="protein sequence ID" value="REC74773.1"/>
    <property type="molecule type" value="Genomic_DNA"/>
</dbReference>